<dbReference type="Gene3D" id="3.90.25.10">
    <property type="entry name" value="UDP-galactose 4-epimerase, domain 1"/>
    <property type="match status" value="1"/>
</dbReference>
<feature type="domain" description="NAD(P)-binding" evidence="1">
    <location>
        <begin position="7"/>
        <end position="114"/>
    </location>
</feature>
<evidence type="ECO:0000313" key="3">
    <source>
        <dbReference type="Proteomes" id="UP000215002"/>
    </source>
</evidence>
<dbReference type="AlphaFoldDB" id="A0A223P366"/>
<dbReference type="OrthoDB" id="2149806at2"/>
<proteinExistence type="predicted"/>
<dbReference type="SUPFAM" id="SSF51735">
    <property type="entry name" value="NAD(P)-binding Rossmann-fold domains"/>
    <property type="match status" value="1"/>
</dbReference>
<dbReference type="InterPro" id="IPR051604">
    <property type="entry name" value="Ergot_Alk_Oxidoreductase"/>
</dbReference>
<dbReference type="PANTHER" id="PTHR43162">
    <property type="match status" value="1"/>
</dbReference>
<name>A0A223P366_9SPHI</name>
<sequence>MKIIITGSLGNISGPLTEQLVKAGHDVTVVSSSANKKADIEKFGASAAIGSVEDIEFLTKTFTGADVVYSMVPQQATSSDYKAFIRKIGQNYAVALKAAGIKNVVNLSSIGAHLSSGTGPIAGMHDAEEILNKLDGVNIKHLRPASFYYNFNNNIGMIKHMGILGGNYPADARIVLVHPKDIADVAFEEITAPFSGTTIRYIASDEKTAGEVTAILGTAIGKPELPWIQFTDEQSVAGMQQAGLSEDVSKNLTEMGTAVRSAILWEDYDKHQPVLSKRKFEDFANEFAENYNK</sequence>
<keyword evidence="3" id="KW-1185">Reference proteome</keyword>
<dbReference type="PANTHER" id="PTHR43162:SF1">
    <property type="entry name" value="PRESTALK A DIFFERENTIATION PROTEIN A"/>
    <property type="match status" value="1"/>
</dbReference>
<dbReference type="Pfam" id="PF13460">
    <property type="entry name" value="NAD_binding_10"/>
    <property type="match status" value="1"/>
</dbReference>
<reference evidence="2 3" key="1">
    <citation type="submission" date="2017-08" db="EMBL/GenBank/DDBJ databases">
        <title>Complete genome sequence of Mucilaginibacter sp. strain BJC16-A31.</title>
        <authorList>
            <consortium name="Henan University of Science and Technology"/>
            <person name="You X."/>
        </authorList>
    </citation>
    <scope>NUCLEOTIDE SEQUENCE [LARGE SCALE GENOMIC DNA]</scope>
    <source>
        <strain evidence="2 3">BJC16-A31</strain>
    </source>
</reference>
<gene>
    <name evidence="2" type="ORF">MuYL_4376</name>
</gene>
<dbReference type="InterPro" id="IPR036291">
    <property type="entry name" value="NAD(P)-bd_dom_sf"/>
</dbReference>
<protein>
    <submittedName>
        <fullName evidence="2">NAD-dependent dehydratase</fullName>
    </submittedName>
</protein>
<organism evidence="2 3">
    <name type="scientific">Mucilaginibacter xinganensis</name>
    <dbReference type="NCBI Taxonomy" id="1234841"/>
    <lineage>
        <taxon>Bacteria</taxon>
        <taxon>Pseudomonadati</taxon>
        <taxon>Bacteroidota</taxon>
        <taxon>Sphingobacteriia</taxon>
        <taxon>Sphingobacteriales</taxon>
        <taxon>Sphingobacteriaceae</taxon>
        <taxon>Mucilaginibacter</taxon>
    </lineage>
</organism>
<dbReference type="KEGG" id="muc:MuYL_4376"/>
<dbReference type="InterPro" id="IPR016040">
    <property type="entry name" value="NAD(P)-bd_dom"/>
</dbReference>
<evidence type="ECO:0000259" key="1">
    <source>
        <dbReference type="Pfam" id="PF13460"/>
    </source>
</evidence>
<accession>A0A223P366</accession>
<dbReference type="RefSeq" id="WP_094572308.1">
    <property type="nucleotide sequence ID" value="NZ_CP022743.1"/>
</dbReference>
<evidence type="ECO:0000313" key="2">
    <source>
        <dbReference type="EMBL" id="ASU36261.1"/>
    </source>
</evidence>
<dbReference type="Gene3D" id="3.40.50.720">
    <property type="entry name" value="NAD(P)-binding Rossmann-like Domain"/>
    <property type="match status" value="1"/>
</dbReference>
<dbReference type="Proteomes" id="UP000215002">
    <property type="component" value="Chromosome"/>
</dbReference>
<dbReference type="EMBL" id="CP022743">
    <property type="protein sequence ID" value="ASU36261.1"/>
    <property type="molecule type" value="Genomic_DNA"/>
</dbReference>